<feature type="transmembrane region" description="Helical" evidence="1">
    <location>
        <begin position="56"/>
        <end position="80"/>
    </location>
</feature>
<feature type="transmembrane region" description="Helical" evidence="1">
    <location>
        <begin position="168"/>
        <end position="186"/>
    </location>
</feature>
<keyword evidence="4" id="KW-1185">Reference proteome</keyword>
<name>F0SG40_RUBBR</name>
<dbReference type="STRING" id="756272.Plabr_0702"/>
<protein>
    <submittedName>
        <fullName evidence="3">Peptidase M56 BlaR1</fullName>
    </submittedName>
</protein>
<dbReference type="Pfam" id="PF05569">
    <property type="entry name" value="Peptidase_M56"/>
    <property type="match status" value="1"/>
</dbReference>
<dbReference type="PANTHER" id="PTHR34978">
    <property type="entry name" value="POSSIBLE SENSOR-TRANSDUCER PROTEIN BLAR"/>
    <property type="match status" value="1"/>
</dbReference>
<dbReference type="PANTHER" id="PTHR34978:SF3">
    <property type="entry name" value="SLR0241 PROTEIN"/>
    <property type="match status" value="1"/>
</dbReference>
<evidence type="ECO:0000313" key="4">
    <source>
        <dbReference type="Proteomes" id="UP000006860"/>
    </source>
</evidence>
<dbReference type="EMBL" id="CP002546">
    <property type="protein sequence ID" value="ADY58329.1"/>
    <property type="molecule type" value="Genomic_DNA"/>
</dbReference>
<feature type="domain" description="Peptidase M56" evidence="2">
    <location>
        <begin position="29"/>
        <end position="332"/>
    </location>
</feature>
<keyword evidence="1" id="KW-1133">Transmembrane helix</keyword>
<feature type="transmembrane region" description="Helical" evidence="1">
    <location>
        <begin position="20"/>
        <end position="44"/>
    </location>
</feature>
<dbReference type="InterPro" id="IPR008756">
    <property type="entry name" value="Peptidase_M56"/>
</dbReference>
<dbReference type="OrthoDB" id="219918at2"/>
<gene>
    <name evidence="3" type="ordered locus">Plabr_0702</name>
</gene>
<dbReference type="Proteomes" id="UP000006860">
    <property type="component" value="Chromosome"/>
</dbReference>
<dbReference type="KEGG" id="pbs:Plabr_0702"/>
<reference evidence="4" key="1">
    <citation type="submission" date="2011-02" db="EMBL/GenBank/DDBJ databases">
        <title>The complete genome of Planctomyces brasiliensis DSM 5305.</title>
        <authorList>
            <person name="Lucas S."/>
            <person name="Copeland A."/>
            <person name="Lapidus A."/>
            <person name="Bruce D."/>
            <person name="Goodwin L."/>
            <person name="Pitluck S."/>
            <person name="Kyrpides N."/>
            <person name="Mavromatis K."/>
            <person name="Pagani I."/>
            <person name="Ivanova N."/>
            <person name="Ovchinnikova G."/>
            <person name="Lu M."/>
            <person name="Detter J.C."/>
            <person name="Han C."/>
            <person name="Land M."/>
            <person name="Hauser L."/>
            <person name="Markowitz V."/>
            <person name="Cheng J.-F."/>
            <person name="Hugenholtz P."/>
            <person name="Woyke T."/>
            <person name="Wu D."/>
            <person name="Tindall B."/>
            <person name="Pomrenke H.G."/>
            <person name="Brambilla E."/>
            <person name="Klenk H.-P."/>
            <person name="Eisen J.A."/>
        </authorList>
    </citation>
    <scope>NUCLEOTIDE SEQUENCE [LARGE SCALE GENOMIC DNA]</scope>
    <source>
        <strain evidence="4">ATCC 49424 / DSM 5305 / JCM 21570 / NBRC 103401 / IFAM 1448</strain>
    </source>
</reference>
<evidence type="ECO:0000313" key="3">
    <source>
        <dbReference type="EMBL" id="ADY58329.1"/>
    </source>
</evidence>
<keyword evidence="1" id="KW-0812">Transmembrane</keyword>
<dbReference type="eggNOG" id="COG4219">
    <property type="taxonomic scope" value="Bacteria"/>
</dbReference>
<dbReference type="InterPro" id="IPR052173">
    <property type="entry name" value="Beta-lactam_resp_regulator"/>
</dbReference>
<organism evidence="3 4">
    <name type="scientific">Rubinisphaera brasiliensis (strain ATCC 49424 / DSM 5305 / JCM 21570 / IAM 15109 / NBRC 103401 / IFAM 1448)</name>
    <name type="common">Planctomyces brasiliensis</name>
    <dbReference type="NCBI Taxonomy" id="756272"/>
    <lineage>
        <taxon>Bacteria</taxon>
        <taxon>Pseudomonadati</taxon>
        <taxon>Planctomycetota</taxon>
        <taxon>Planctomycetia</taxon>
        <taxon>Planctomycetales</taxon>
        <taxon>Planctomycetaceae</taxon>
        <taxon>Rubinisphaera</taxon>
    </lineage>
</organism>
<evidence type="ECO:0000259" key="2">
    <source>
        <dbReference type="Pfam" id="PF05569"/>
    </source>
</evidence>
<dbReference type="eggNOG" id="COG1450">
    <property type="taxonomic scope" value="Bacteria"/>
</dbReference>
<feature type="transmembrane region" description="Helical" evidence="1">
    <location>
        <begin position="376"/>
        <end position="394"/>
    </location>
</feature>
<evidence type="ECO:0000256" key="1">
    <source>
        <dbReference type="SAM" id="Phobius"/>
    </source>
</evidence>
<sequence>MSDVLLNGFDAMWGPVTWSLQMVIVAGHAAAVLAIIVLTINLFVGRWLSSAQKMFLWGLVLVRMVMPGAPATTMSIHHVVKPLYEGMGSIEPINSLSDLISDTPSSSVHRSHKAASEIWTNARVDSSVAYDSAATKPRTSPANAHNYSRGPAIRERSWSEFVFTTLPYLWLAGVLLVLCLTVIIHWRFSRRMARAEICDDSRLLTLWRDCRKELLIPLEIPVILSDDISQPAILGLWRPRLLLSRNCLELSDDELRIVMLHELMHVKRADVAVNWLLVLVRSLQWWNPVFWLAQSQFFNLREQSRDAMVLRHLDASERERRMYGELLLSLAQRGTGSRWRVMLPASLLGFIPGWFRKRVVANRLRAMSRATRPQRYWHRGIAVMLIGMTALIGMTDAREPEPDIEPVYSGNWRRIIAGRGESTVFLNGLTTEFIQAETDNNRDSWKSRTYDISQGAEIVCAQQGIDLKELPHELAPGYEYRALSKKQAVISSADSGDALRGRTTGTEPEISEDLPTAQVHWDGERWSVIVNGPPEIHRQLSETVRAFNRSGYGQVAVETRIYMSQHDVMEAAGLSWDRIQSGRSESSLPAKNSEDRIDEITNSLNESNVLSNVSRQYHSPVMIAVLDNDQLLRFIKSAFIYVKPENMFAPKLTLRNGQSGRLYDGVQRPFVVGVNQQEGGNLKPDVRIIEEGTSVKMRLDLTEDHTAVDLVAAVEMSKISDVQTFTTQARGQRVTVQVPNVDKIHVETSSQLTDGETLLLCIPPVIDQHYYNWVLLTPRIIADAVERTH</sequence>
<proteinExistence type="predicted"/>
<accession>F0SG40</accession>
<dbReference type="CDD" id="cd07341">
    <property type="entry name" value="M56_BlaR1_MecR1_like"/>
    <property type="match status" value="1"/>
</dbReference>
<dbReference type="AlphaFoldDB" id="F0SG40"/>
<keyword evidence="1" id="KW-0472">Membrane</keyword>
<dbReference type="HOGENOM" id="CLU_355588_0_0_0"/>